<organism evidence="1 2">
    <name type="scientific">Trichothecium roseum</name>
    <dbReference type="NCBI Taxonomy" id="47278"/>
    <lineage>
        <taxon>Eukaryota</taxon>
        <taxon>Fungi</taxon>
        <taxon>Dikarya</taxon>
        <taxon>Ascomycota</taxon>
        <taxon>Pezizomycotina</taxon>
        <taxon>Sordariomycetes</taxon>
        <taxon>Hypocreomycetidae</taxon>
        <taxon>Hypocreales</taxon>
        <taxon>Hypocreales incertae sedis</taxon>
        <taxon>Trichothecium</taxon>
    </lineage>
</organism>
<dbReference type="Proteomes" id="UP001163324">
    <property type="component" value="Chromosome 7"/>
</dbReference>
<reference evidence="1" key="1">
    <citation type="submission" date="2022-10" db="EMBL/GenBank/DDBJ databases">
        <title>Complete Genome of Trichothecium roseum strain YXFP-22015, a Plant Pathogen Isolated from Citrus.</title>
        <authorList>
            <person name="Wang Y."/>
            <person name="Zhu L."/>
        </authorList>
    </citation>
    <scope>NUCLEOTIDE SEQUENCE</scope>
    <source>
        <strain evidence="1">YXFP-22015</strain>
    </source>
</reference>
<comment type="caution">
    <text evidence="1">The sequence shown here is derived from an EMBL/GenBank/DDBJ whole genome shotgun (WGS) entry which is preliminary data.</text>
</comment>
<protein>
    <submittedName>
        <fullName evidence="1">Uncharacterized protein</fullName>
    </submittedName>
</protein>
<keyword evidence="2" id="KW-1185">Reference proteome</keyword>
<accession>A0ACC0UVQ5</accession>
<proteinExistence type="predicted"/>
<sequence length="442" mass="48799">MRFGGISEALVALLAAGVVQAQQVLINELSFGHSGRLNPPEQRGKIPNFSITGSNRPPQVLSNKVILTPISPGNQRGSIWSENKLQNTAWTADVEFRANGPERGGGNLNIWLARDGNNQIGSSSIYTVNRFEGLALVVDAHGGSGGMLRAFLNDGSVDYGSRPSVDELAFGHCMYSYRNLGRPSQIKMRQSGNSFKVEIDGAVCFESDKVVIPPGYNFGITAATPDTPDSFEVFKLVVMSDANTASNANNNNNNNNANNGGTPYSTRNQIPPKDQKNVPVSETDDGDLPDVDAEVFMSSKEQFQDLHNRLQSMNHQVSSVYRSVSRHHQLDEQRHSEVKNLVAELKEELAKLNEVQVLRDRIKDLEKEVRGMRNDVNQKISAHERTFKGYLSDHHATLSQTMIDSMPGHKRLILVIIGTQIILVGAYVAYKRRRASSPKKYL</sequence>
<gene>
    <name evidence="1" type="ORF">N3K66_007465</name>
</gene>
<name>A0ACC0UVQ5_9HYPO</name>
<evidence type="ECO:0000313" key="2">
    <source>
        <dbReference type="Proteomes" id="UP001163324"/>
    </source>
</evidence>
<dbReference type="EMBL" id="CM047946">
    <property type="protein sequence ID" value="KAI9897609.1"/>
    <property type="molecule type" value="Genomic_DNA"/>
</dbReference>
<evidence type="ECO:0000313" key="1">
    <source>
        <dbReference type="EMBL" id="KAI9897609.1"/>
    </source>
</evidence>